<dbReference type="SMART" id="SM00321">
    <property type="entry name" value="WSC"/>
    <property type="match status" value="1"/>
</dbReference>
<evidence type="ECO:0000313" key="3">
    <source>
        <dbReference type="EMBL" id="ROT74510.1"/>
    </source>
</evidence>
<dbReference type="Pfam" id="PF00059">
    <property type="entry name" value="Lectin_C"/>
    <property type="match status" value="2"/>
</dbReference>
<evidence type="ECO:0000259" key="2">
    <source>
        <dbReference type="PROSITE" id="PS51212"/>
    </source>
</evidence>
<evidence type="ECO:0000259" key="1">
    <source>
        <dbReference type="PROSITE" id="PS50041"/>
    </source>
</evidence>
<dbReference type="CDD" id="cd00037">
    <property type="entry name" value="CLECT"/>
    <property type="match status" value="3"/>
</dbReference>
<sequence length="701" mass="78184">MPQRLPNRLDHQRNPRVFALLPDRDWRWQEYQGIRQDVNNNEHVPIREYVNSIFVFPRTGINDCVVERNGNELHSIPCTNAYFAICVKEHNPERHPPFMASPIPTDPEICPQGYDSMGTVCISTGHYPRNYDTAKGICADRYGALYEPRTTWDLDRLKTFLEGYSWLYNARVNVVYKDNGWRFESDGQEIQASMWGENEPSMELDELCAIYNATSGRLSSASCTDTQHYLCVYQPKAVCPPGYLSFGWSSDCFLIGPVALPYASAQTYCENWGGEVASLRESYTRDSIYYFQYYGFRQAPNVGIWVDLNDRAAPGQFQYADGTMMQFWTTSNFNPAPPNVGQCVYQYSRAFVSAPCSNSYYPLCKASEGDCPAGFRNVDGQCFRYSRETRTWSLARSQCTYHSSDLSWTRDPSVLSDLMTFDVRMDYPYWLGGTDEGHEGVWTFVDNEAVEFTVESSGLPWVNGTPDGGNCLFLTKEGSVNDADCAVGYRYVCQATTELEDMPFIPGLLHDLQVTTPTCFEEDPDDPAFIISPGNYDPMRMSVTACKYVCLSAGYKYAAVKRGMFCFCSNILSLSRASTQTQCDASCSDSASGEVCGSTDGRFISVSGMFNVTLTADQTVDLIAGTPVTFTSNLGEGGDALVSLQYGDGNPYTVAQPVIYIPGVPPVASPVTTVYTYYLLGNYTTSVKYFSAGGVGYVRMG</sequence>
<gene>
    <name evidence="3" type="ORF">C7M84_006987</name>
</gene>
<dbReference type="InterPro" id="IPR050801">
    <property type="entry name" value="Ca-Dep_Lectins_ImmuneDev"/>
</dbReference>
<dbReference type="InterPro" id="IPR016186">
    <property type="entry name" value="C-type_lectin-like/link_sf"/>
</dbReference>
<accession>A0A423TDE9</accession>
<reference evidence="3 4" key="1">
    <citation type="submission" date="2018-04" db="EMBL/GenBank/DDBJ databases">
        <authorList>
            <person name="Zhang X."/>
            <person name="Yuan J."/>
            <person name="Li F."/>
            <person name="Xiang J."/>
        </authorList>
    </citation>
    <scope>NUCLEOTIDE SEQUENCE [LARGE SCALE GENOMIC DNA]</scope>
    <source>
        <tissue evidence="3">Muscle</tissue>
    </source>
</reference>
<dbReference type="SUPFAM" id="SSF56436">
    <property type="entry name" value="C-type lectin-like"/>
    <property type="match status" value="3"/>
</dbReference>
<dbReference type="EMBL" id="QCYY01001885">
    <property type="protein sequence ID" value="ROT74510.1"/>
    <property type="molecule type" value="Genomic_DNA"/>
</dbReference>
<reference evidence="3 4" key="2">
    <citation type="submission" date="2019-01" db="EMBL/GenBank/DDBJ databases">
        <title>The decoding of complex shrimp genome reveals the adaptation for benthos swimmer, frequently molting mechanism and breeding impact on genome.</title>
        <authorList>
            <person name="Sun Y."/>
            <person name="Gao Y."/>
            <person name="Yu Y."/>
        </authorList>
    </citation>
    <scope>NUCLEOTIDE SEQUENCE [LARGE SCALE GENOMIC DNA]</scope>
    <source>
        <tissue evidence="3">Muscle</tissue>
    </source>
</reference>
<dbReference type="InterPro" id="IPR001304">
    <property type="entry name" value="C-type_lectin-like"/>
</dbReference>
<dbReference type="Pfam" id="PF01822">
    <property type="entry name" value="WSC"/>
    <property type="match status" value="1"/>
</dbReference>
<name>A0A423TDE9_PENVA</name>
<dbReference type="SMART" id="SM00034">
    <property type="entry name" value="CLECT"/>
    <property type="match status" value="3"/>
</dbReference>
<dbReference type="PROSITE" id="PS51212">
    <property type="entry name" value="WSC"/>
    <property type="match status" value="1"/>
</dbReference>
<feature type="domain" description="C-type lectin" evidence="1">
    <location>
        <begin position="378"/>
        <end position="494"/>
    </location>
</feature>
<feature type="domain" description="C-type lectin" evidence="1">
    <location>
        <begin position="117"/>
        <end position="232"/>
    </location>
</feature>
<dbReference type="InterPro" id="IPR002889">
    <property type="entry name" value="WSC_carb-bd"/>
</dbReference>
<dbReference type="Gene3D" id="3.10.100.10">
    <property type="entry name" value="Mannose-Binding Protein A, subunit A"/>
    <property type="match status" value="3"/>
</dbReference>
<evidence type="ECO:0000313" key="4">
    <source>
        <dbReference type="Proteomes" id="UP000283509"/>
    </source>
</evidence>
<dbReference type="PANTHER" id="PTHR22801">
    <property type="entry name" value="LITHOSTATHINE"/>
    <property type="match status" value="1"/>
</dbReference>
<proteinExistence type="predicted"/>
<keyword evidence="4" id="KW-1185">Reference proteome</keyword>
<dbReference type="PROSITE" id="PS50041">
    <property type="entry name" value="C_TYPE_LECTIN_2"/>
    <property type="match status" value="3"/>
</dbReference>
<dbReference type="AlphaFoldDB" id="A0A423TDE9"/>
<comment type="caution">
    <text evidence="3">The sequence shown here is derived from an EMBL/GenBank/DDBJ whole genome shotgun (WGS) entry which is preliminary data.</text>
</comment>
<organism evidence="3 4">
    <name type="scientific">Penaeus vannamei</name>
    <name type="common">Whiteleg shrimp</name>
    <name type="synonym">Litopenaeus vannamei</name>
    <dbReference type="NCBI Taxonomy" id="6689"/>
    <lineage>
        <taxon>Eukaryota</taxon>
        <taxon>Metazoa</taxon>
        <taxon>Ecdysozoa</taxon>
        <taxon>Arthropoda</taxon>
        <taxon>Crustacea</taxon>
        <taxon>Multicrustacea</taxon>
        <taxon>Malacostraca</taxon>
        <taxon>Eumalacostraca</taxon>
        <taxon>Eucarida</taxon>
        <taxon>Decapoda</taxon>
        <taxon>Dendrobranchiata</taxon>
        <taxon>Penaeoidea</taxon>
        <taxon>Penaeidae</taxon>
        <taxon>Penaeus</taxon>
    </lineage>
</organism>
<dbReference type="PANTHER" id="PTHR22801:SF63">
    <property type="entry name" value="C-TYPE LECTIN DOMAIN-CONTAINING PROTEIN"/>
    <property type="match status" value="1"/>
</dbReference>
<dbReference type="Proteomes" id="UP000283509">
    <property type="component" value="Unassembled WGS sequence"/>
</dbReference>
<dbReference type="InterPro" id="IPR016187">
    <property type="entry name" value="CTDL_fold"/>
</dbReference>
<feature type="domain" description="C-type lectin" evidence="1">
    <location>
        <begin position="248"/>
        <end position="365"/>
    </location>
</feature>
<feature type="domain" description="WSC" evidence="2">
    <location>
        <begin position="513"/>
        <end position="609"/>
    </location>
</feature>
<protein>
    <submittedName>
        <fullName evidence="3">Uncharacterized protein</fullName>
    </submittedName>
</protein>